<gene>
    <name evidence="1" type="ordered locus">Emtol_2251</name>
</gene>
<reference evidence="1 2" key="1">
    <citation type="submission" date="2011-07" db="EMBL/GenBank/DDBJ databases">
        <title>The complete genome of chromosome of Emticicia oligotrophica DSM 17448.</title>
        <authorList>
            <consortium name="US DOE Joint Genome Institute (JGI-PGF)"/>
            <person name="Lucas S."/>
            <person name="Han J."/>
            <person name="Lapidus A."/>
            <person name="Bruce D."/>
            <person name="Goodwin L."/>
            <person name="Pitluck S."/>
            <person name="Peters L."/>
            <person name="Kyrpides N."/>
            <person name="Mavromatis K."/>
            <person name="Ivanova N."/>
            <person name="Ovchinnikova G."/>
            <person name="Teshima H."/>
            <person name="Detter J.C."/>
            <person name="Tapia R."/>
            <person name="Han C."/>
            <person name="Land M."/>
            <person name="Hauser L."/>
            <person name="Markowitz V."/>
            <person name="Cheng J.-F."/>
            <person name="Hugenholtz P."/>
            <person name="Woyke T."/>
            <person name="Wu D."/>
            <person name="Tindall B."/>
            <person name="Pomrenke H."/>
            <person name="Brambilla E."/>
            <person name="Klenk H.-P."/>
            <person name="Eisen J.A."/>
        </authorList>
    </citation>
    <scope>NUCLEOTIDE SEQUENCE [LARGE SCALE GENOMIC DNA]</scope>
    <source>
        <strain evidence="1 2">DSM 17448</strain>
    </source>
</reference>
<evidence type="ECO:0000313" key="1">
    <source>
        <dbReference type="EMBL" id="AFK03389.1"/>
    </source>
</evidence>
<dbReference type="EMBL" id="CP002961">
    <property type="protein sequence ID" value="AFK03389.1"/>
    <property type="molecule type" value="Genomic_DNA"/>
</dbReference>
<proteinExistence type="predicted"/>
<evidence type="ECO:0000313" key="2">
    <source>
        <dbReference type="Proteomes" id="UP000002875"/>
    </source>
</evidence>
<name>A0ABN4AMQ0_EMTOG</name>
<dbReference type="RefSeq" id="WP_015029086.1">
    <property type="nucleotide sequence ID" value="NC_018748.1"/>
</dbReference>
<accession>A0ABN4AMQ0</accession>
<organism evidence="1 2">
    <name type="scientific">Emticicia oligotrophica (strain DSM 17448 / CIP 109782 / MTCC 6937 / GPTSA100-15)</name>
    <dbReference type="NCBI Taxonomy" id="929562"/>
    <lineage>
        <taxon>Bacteria</taxon>
        <taxon>Pseudomonadati</taxon>
        <taxon>Bacteroidota</taxon>
        <taxon>Cytophagia</taxon>
        <taxon>Cytophagales</taxon>
        <taxon>Leadbetterellaceae</taxon>
        <taxon>Emticicia</taxon>
    </lineage>
</organism>
<dbReference type="Proteomes" id="UP000002875">
    <property type="component" value="Chromosome"/>
</dbReference>
<sequence length="121" mass="14054">MNHKNVIVTKNLAIYEPLTGKIIEKKIIESFTFNIYRDTKDYEALLTYAMFQNINLINEISEGGISLGKSYLVELFKFDIDANANKIKIQLTNEFGKTKFYSLAAFRLLDIETGRTKFWKN</sequence>
<keyword evidence="2" id="KW-1185">Reference proteome</keyword>
<protein>
    <submittedName>
        <fullName evidence="1">Uncharacterized protein</fullName>
    </submittedName>
</protein>